<accession>A0A6A6SUB1</accession>
<gene>
    <name evidence="1" type="ORF">K491DRAFT_128645</name>
</gene>
<name>A0A6A6SUB1_9PLEO</name>
<reference evidence="1" key="1">
    <citation type="journal article" date="2020" name="Stud. Mycol.">
        <title>101 Dothideomycetes genomes: a test case for predicting lifestyles and emergence of pathogens.</title>
        <authorList>
            <person name="Haridas S."/>
            <person name="Albert R."/>
            <person name="Binder M."/>
            <person name="Bloem J."/>
            <person name="Labutti K."/>
            <person name="Salamov A."/>
            <person name="Andreopoulos B."/>
            <person name="Baker S."/>
            <person name="Barry K."/>
            <person name="Bills G."/>
            <person name="Bluhm B."/>
            <person name="Cannon C."/>
            <person name="Castanera R."/>
            <person name="Culley D."/>
            <person name="Daum C."/>
            <person name="Ezra D."/>
            <person name="Gonzalez J."/>
            <person name="Henrissat B."/>
            <person name="Kuo A."/>
            <person name="Liang C."/>
            <person name="Lipzen A."/>
            <person name="Lutzoni F."/>
            <person name="Magnuson J."/>
            <person name="Mondo S."/>
            <person name="Nolan M."/>
            <person name="Ohm R."/>
            <person name="Pangilinan J."/>
            <person name="Park H.-J."/>
            <person name="Ramirez L."/>
            <person name="Alfaro M."/>
            <person name="Sun H."/>
            <person name="Tritt A."/>
            <person name="Yoshinaga Y."/>
            <person name="Zwiers L.-H."/>
            <person name="Turgeon B."/>
            <person name="Goodwin S."/>
            <person name="Spatafora J."/>
            <person name="Crous P."/>
            <person name="Grigoriev I."/>
        </authorList>
    </citation>
    <scope>NUCLEOTIDE SEQUENCE</scope>
    <source>
        <strain evidence="1">CBS 122681</strain>
    </source>
</reference>
<dbReference type="AlphaFoldDB" id="A0A6A6SUB1"/>
<sequence length="350" mass="38966">MPSSTNMDPIFEEDLLARLPSELRNMVYGELFFNEDKTIHGNRKEQNKLAIFATSRLYHHETSSFFYARSHFILEGGPKPADGAATILPPISDRYVRYLKQVTIVVNTGHTSLPPVREAAATLTALIDAEASFEEVTIRIKPPQGIPMFSNSRFDDSIMDANHSIVGALERILSAQIAKIIRIELCHTWFGPGIATRLNDLFMSGPSTTSGKHLLFIKGDEPSQKSVIHDLSECERPGRGIYYRATINNWDNFDLTLNYDIDGRLGSPASDGSFESLVDLDIASDALEFLELFPSSDENDSISDDEFTPDDDVEDDVMDEDDMDIANLISGEGNKTLENMVTFAPHLLLV</sequence>
<keyword evidence="2" id="KW-1185">Reference proteome</keyword>
<dbReference type="OrthoDB" id="62952at2759"/>
<evidence type="ECO:0000313" key="2">
    <source>
        <dbReference type="Proteomes" id="UP000799324"/>
    </source>
</evidence>
<dbReference type="Proteomes" id="UP000799324">
    <property type="component" value="Unassembled WGS sequence"/>
</dbReference>
<proteinExistence type="predicted"/>
<evidence type="ECO:0000313" key="1">
    <source>
        <dbReference type="EMBL" id="KAF2650561.1"/>
    </source>
</evidence>
<dbReference type="EMBL" id="MU004451">
    <property type="protein sequence ID" value="KAF2650561.1"/>
    <property type="molecule type" value="Genomic_DNA"/>
</dbReference>
<protein>
    <recommendedName>
        <fullName evidence="3">F-box domain-containing protein</fullName>
    </recommendedName>
</protein>
<organism evidence="1 2">
    <name type="scientific">Lophiostoma macrostomum CBS 122681</name>
    <dbReference type="NCBI Taxonomy" id="1314788"/>
    <lineage>
        <taxon>Eukaryota</taxon>
        <taxon>Fungi</taxon>
        <taxon>Dikarya</taxon>
        <taxon>Ascomycota</taxon>
        <taxon>Pezizomycotina</taxon>
        <taxon>Dothideomycetes</taxon>
        <taxon>Pleosporomycetidae</taxon>
        <taxon>Pleosporales</taxon>
        <taxon>Lophiostomataceae</taxon>
        <taxon>Lophiostoma</taxon>
    </lineage>
</organism>
<evidence type="ECO:0008006" key="3">
    <source>
        <dbReference type="Google" id="ProtNLM"/>
    </source>
</evidence>